<protein>
    <submittedName>
        <fullName evidence="3">OST-HTH/LOTUS domain-containing protein</fullName>
    </submittedName>
</protein>
<reference evidence="3 4" key="1">
    <citation type="submission" date="2016-12" db="EMBL/GenBank/DDBJ databases">
        <authorList>
            <person name="Song W.-J."/>
            <person name="Kurnit D.M."/>
        </authorList>
    </citation>
    <scope>NUCLEOTIDE SEQUENCE [LARGE SCALE GENOMIC DNA]</scope>
    <source>
        <strain evidence="3 4">CGMCC 1.10808</strain>
    </source>
</reference>
<dbReference type="Pfam" id="PF01936">
    <property type="entry name" value="NYN"/>
    <property type="match status" value="1"/>
</dbReference>
<gene>
    <name evidence="3" type="ORF">SAMN05216200_10355</name>
</gene>
<organism evidence="3 4">
    <name type="scientific">Oceanicella actignis</name>
    <dbReference type="NCBI Taxonomy" id="1189325"/>
    <lineage>
        <taxon>Bacteria</taxon>
        <taxon>Pseudomonadati</taxon>
        <taxon>Pseudomonadota</taxon>
        <taxon>Alphaproteobacteria</taxon>
        <taxon>Rhodobacterales</taxon>
        <taxon>Paracoccaceae</taxon>
        <taxon>Oceanicella</taxon>
    </lineage>
</organism>
<dbReference type="Proteomes" id="UP000184066">
    <property type="component" value="Unassembled WGS sequence"/>
</dbReference>
<dbReference type="GO" id="GO:0004540">
    <property type="term" value="F:RNA nuclease activity"/>
    <property type="evidence" value="ECO:0007669"/>
    <property type="project" value="InterPro"/>
</dbReference>
<evidence type="ECO:0000313" key="3">
    <source>
        <dbReference type="EMBL" id="SHN60294.1"/>
    </source>
</evidence>
<dbReference type="InterPro" id="IPR041966">
    <property type="entry name" value="LOTUS-like"/>
</dbReference>
<dbReference type="Gene3D" id="3.40.50.1010">
    <property type="entry name" value="5'-nuclease"/>
    <property type="match status" value="1"/>
</dbReference>
<dbReference type="EMBL" id="FRDL01000003">
    <property type="protein sequence ID" value="SHN60294.1"/>
    <property type="molecule type" value="Genomic_DNA"/>
</dbReference>
<feature type="compositionally biased region" description="Basic and acidic residues" evidence="1">
    <location>
        <begin position="250"/>
        <end position="271"/>
    </location>
</feature>
<dbReference type="Gene3D" id="3.30.420.610">
    <property type="entry name" value="LOTUS domain-like"/>
    <property type="match status" value="1"/>
</dbReference>
<dbReference type="OrthoDB" id="9783963at2"/>
<evidence type="ECO:0000313" key="4">
    <source>
        <dbReference type="Proteomes" id="UP000184066"/>
    </source>
</evidence>
<evidence type="ECO:0000259" key="2">
    <source>
        <dbReference type="PROSITE" id="PS51644"/>
    </source>
</evidence>
<feature type="compositionally biased region" description="Basic residues" evidence="1">
    <location>
        <begin position="467"/>
        <end position="476"/>
    </location>
</feature>
<sequence>MSSDAPRLAVLIDADNTSPKVAGALFLEIAKLGEASVRRIYGDFSSDQLKGWSRILAQHAIIPHQQFAYTTGKNSSDIALVIDAMDLLHTGRFDGFCLVSSDSDFTRLASRIREQGVDVYGFGGRKTPVAFRQACKRFFYTENLAAGAEPLAAEGDAQALPDAAALVRKAMEDMTDDDGWVALGVVGQRLGNIAPDFDARSYGCSKLIEVIEKTGAFEIERQEGRAVRIREKPAGGRATGRRRGGRRAAARAEREEARRPSEARTPPRAEGDGGEMQPDETAAMAEPDAPAVAQQPPKAPKRRRARKSAEPDAPAPTPEAAADAAPQSDAAPGSPDKAAAEDKPAPADEAAEAAPKPRARRRTRKADAPKAEAAETGTAAAETADAPGGGDGSEAEAAPKPRARRRARKDQATEPDGADASATDASAAAAKAPEASAPGTHAAEPPEPKTDAAEASAADAPAEAPKPRRRATRKRAAANAAEGPAPADEAPASDAKPTRRSRAGAKAKPAEGRE</sequence>
<dbReference type="InterPro" id="IPR025605">
    <property type="entry name" value="OST-HTH/LOTUS_dom"/>
</dbReference>
<feature type="compositionally biased region" description="Low complexity" evidence="1">
    <location>
        <begin position="453"/>
        <end position="463"/>
    </location>
</feature>
<evidence type="ECO:0000256" key="1">
    <source>
        <dbReference type="SAM" id="MobiDB-lite"/>
    </source>
</evidence>
<dbReference type="Pfam" id="PF12872">
    <property type="entry name" value="OST-HTH"/>
    <property type="match status" value="1"/>
</dbReference>
<dbReference type="PROSITE" id="PS51644">
    <property type="entry name" value="HTH_OST"/>
    <property type="match status" value="1"/>
</dbReference>
<feature type="compositionally biased region" description="Low complexity" evidence="1">
    <location>
        <begin position="374"/>
        <end position="386"/>
    </location>
</feature>
<feature type="domain" description="HTH OST-type" evidence="2">
    <location>
        <begin position="159"/>
        <end position="233"/>
    </location>
</feature>
<dbReference type="RefSeq" id="WP_072746659.1">
    <property type="nucleotide sequence ID" value="NZ_FOHL01000001.1"/>
</dbReference>
<feature type="region of interest" description="Disordered" evidence="1">
    <location>
        <begin position="228"/>
        <end position="514"/>
    </location>
</feature>
<name>A0A1M7SPD7_9RHOB</name>
<dbReference type="CDD" id="cd10146">
    <property type="entry name" value="LabA_like_C"/>
    <property type="match status" value="1"/>
</dbReference>
<feature type="compositionally biased region" description="Low complexity" evidence="1">
    <location>
        <begin position="418"/>
        <end position="438"/>
    </location>
</feature>
<dbReference type="PANTHER" id="PTHR35811:SF1">
    <property type="entry name" value="HTH OST-TYPE DOMAIN-CONTAINING PROTEIN"/>
    <property type="match status" value="1"/>
</dbReference>
<dbReference type="STRING" id="1189325.SAMN04488119_10154"/>
<dbReference type="InterPro" id="IPR021139">
    <property type="entry name" value="NYN"/>
</dbReference>
<feature type="compositionally biased region" description="Low complexity" evidence="1">
    <location>
        <begin position="318"/>
        <end position="337"/>
    </location>
</feature>
<accession>A0A1M7SPD7</accession>
<dbReference type="AlphaFoldDB" id="A0A1M7SPD7"/>
<dbReference type="PANTHER" id="PTHR35811">
    <property type="entry name" value="SLR1870 PROTEIN"/>
    <property type="match status" value="1"/>
</dbReference>
<feature type="compositionally biased region" description="Low complexity" evidence="1">
    <location>
        <begin position="477"/>
        <end position="495"/>
    </location>
</feature>
<keyword evidence="4" id="KW-1185">Reference proteome</keyword>
<feature type="compositionally biased region" description="Basic residues" evidence="1">
    <location>
        <begin position="239"/>
        <end position="249"/>
    </location>
</feature>
<feature type="compositionally biased region" description="Low complexity" evidence="1">
    <location>
        <begin position="279"/>
        <end position="296"/>
    </location>
</feature>
<dbReference type="CDD" id="cd11297">
    <property type="entry name" value="PIN_LabA-like_N_1"/>
    <property type="match status" value="1"/>
</dbReference>
<proteinExistence type="predicted"/>